<name>A0A0V1IHR7_TRIPS</name>
<dbReference type="AlphaFoldDB" id="A0A0V1IHR7"/>
<sequence>MNSFKPNKTLLPDSDLVSSSISNTGIDVREIYSSFQVQNFTSFLILSTIKDELLTFLVALMPFSDADRLTLGVALLRKMFIFPSSIAGVGNLLWDRCWMPCKWVDGGSHSFKVNFQENSLFLLATRVLTVVITAYMRKTADPPNPAQNNIRDSHCHIMKTFVLYFLLSRYVAI</sequence>
<dbReference type="EMBL" id="JYDS01000181">
    <property type="protein sequence ID" value="KRZ22167.1"/>
    <property type="molecule type" value="Genomic_DNA"/>
</dbReference>
<protein>
    <submittedName>
        <fullName evidence="1">Uncharacterized protein</fullName>
    </submittedName>
</protein>
<gene>
    <name evidence="1" type="ORF">T4B_6019</name>
</gene>
<reference evidence="1 2" key="1">
    <citation type="submission" date="2015-01" db="EMBL/GenBank/DDBJ databases">
        <title>Evolution of Trichinella species and genotypes.</title>
        <authorList>
            <person name="Korhonen P.K."/>
            <person name="Edoardo P."/>
            <person name="Giuseppe L.R."/>
            <person name="Gasser R.B."/>
        </authorList>
    </citation>
    <scope>NUCLEOTIDE SEQUENCE [LARGE SCALE GENOMIC DNA]</scope>
    <source>
        <strain evidence="1">ISS588</strain>
    </source>
</reference>
<dbReference type="Proteomes" id="UP000054805">
    <property type="component" value="Unassembled WGS sequence"/>
</dbReference>
<proteinExistence type="predicted"/>
<accession>A0A0V1IHR7</accession>
<evidence type="ECO:0000313" key="1">
    <source>
        <dbReference type="EMBL" id="KRZ22167.1"/>
    </source>
</evidence>
<evidence type="ECO:0000313" key="2">
    <source>
        <dbReference type="Proteomes" id="UP000054805"/>
    </source>
</evidence>
<comment type="caution">
    <text evidence="1">The sequence shown here is derived from an EMBL/GenBank/DDBJ whole genome shotgun (WGS) entry which is preliminary data.</text>
</comment>
<organism evidence="1 2">
    <name type="scientific">Trichinella pseudospiralis</name>
    <name type="common">Parasitic roundworm</name>
    <dbReference type="NCBI Taxonomy" id="6337"/>
    <lineage>
        <taxon>Eukaryota</taxon>
        <taxon>Metazoa</taxon>
        <taxon>Ecdysozoa</taxon>
        <taxon>Nematoda</taxon>
        <taxon>Enoplea</taxon>
        <taxon>Dorylaimia</taxon>
        <taxon>Trichinellida</taxon>
        <taxon>Trichinellidae</taxon>
        <taxon>Trichinella</taxon>
    </lineage>
</organism>
<keyword evidence="2" id="KW-1185">Reference proteome</keyword>